<keyword evidence="7 10" id="KW-0067">ATP-binding</keyword>
<dbReference type="GO" id="GO:0003677">
    <property type="term" value="F:DNA binding"/>
    <property type="evidence" value="ECO:0007669"/>
    <property type="project" value="UniProtKB-KW"/>
</dbReference>
<evidence type="ECO:0000256" key="11">
    <source>
        <dbReference type="SAM" id="MobiDB-lite"/>
    </source>
</evidence>
<gene>
    <name evidence="13" type="ORF">TAPDE_003021</name>
</gene>
<feature type="compositionally biased region" description="Basic and acidic residues" evidence="11">
    <location>
        <begin position="58"/>
        <end position="67"/>
    </location>
</feature>
<dbReference type="FunFam" id="3.40.50.300:FF:000395">
    <property type="entry name" value="Replication factor C subunit 1"/>
    <property type="match status" value="1"/>
</dbReference>
<dbReference type="CDD" id="cd18140">
    <property type="entry name" value="HLD_clamp_RFC"/>
    <property type="match status" value="1"/>
</dbReference>
<dbReference type="CDD" id="cd00009">
    <property type="entry name" value="AAA"/>
    <property type="match status" value="1"/>
</dbReference>
<dbReference type="SUPFAM" id="SSF52540">
    <property type="entry name" value="P-loop containing nucleoside triphosphate hydrolases"/>
    <property type="match status" value="1"/>
</dbReference>
<evidence type="ECO:0000313" key="13">
    <source>
        <dbReference type="EMBL" id="CCG83102.1"/>
    </source>
</evidence>
<evidence type="ECO:0000256" key="1">
    <source>
        <dbReference type="ARBA" id="ARBA00004123"/>
    </source>
</evidence>
<organism evidence="13 14">
    <name type="scientific">Taphrina deformans (strain PYCC 5710 / ATCC 11124 / CBS 356.35 / IMI 108563 / JCM 9778 / NBRC 8474)</name>
    <name type="common">Peach leaf curl fungus</name>
    <name type="synonym">Lalaria deformans</name>
    <dbReference type="NCBI Taxonomy" id="1097556"/>
    <lineage>
        <taxon>Eukaryota</taxon>
        <taxon>Fungi</taxon>
        <taxon>Dikarya</taxon>
        <taxon>Ascomycota</taxon>
        <taxon>Taphrinomycotina</taxon>
        <taxon>Taphrinomycetes</taxon>
        <taxon>Taphrinales</taxon>
        <taxon>Taphrinaceae</taxon>
        <taxon>Taphrina</taxon>
    </lineage>
</organism>
<evidence type="ECO:0000256" key="4">
    <source>
        <dbReference type="ARBA" id="ARBA00022553"/>
    </source>
</evidence>
<feature type="domain" description="BRCT" evidence="12">
    <location>
        <begin position="257"/>
        <end position="334"/>
    </location>
</feature>
<dbReference type="GO" id="GO:0005524">
    <property type="term" value="F:ATP binding"/>
    <property type="evidence" value="ECO:0007669"/>
    <property type="project" value="UniProtKB-UniRule"/>
</dbReference>
<feature type="region of interest" description="Disordered" evidence="11">
    <location>
        <begin position="1"/>
        <end position="205"/>
    </location>
</feature>
<accession>R4XI90</accession>
<dbReference type="SMART" id="SM00292">
    <property type="entry name" value="BRCT"/>
    <property type="match status" value="1"/>
</dbReference>
<dbReference type="InterPro" id="IPR047854">
    <property type="entry name" value="RFC_lid"/>
</dbReference>
<dbReference type="InterPro" id="IPR036420">
    <property type="entry name" value="BRCT_dom_sf"/>
</dbReference>
<dbReference type="SMART" id="SM00382">
    <property type="entry name" value="AAA"/>
    <property type="match status" value="1"/>
</dbReference>
<keyword evidence="5 10" id="KW-0235">DNA replication</keyword>
<evidence type="ECO:0000259" key="12">
    <source>
        <dbReference type="PROSITE" id="PS50172"/>
    </source>
</evidence>
<dbReference type="InterPro" id="IPR003959">
    <property type="entry name" value="ATPase_AAA_core"/>
</dbReference>
<keyword evidence="9 10" id="KW-0539">Nucleus</keyword>
<feature type="compositionally biased region" description="Acidic residues" evidence="11">
    <location>
        <begin position="100"/>
        <end position="117"/>
    </location>
</feature>
<dbReference type="VEuPathDB" id="FungiDB:TAPDE_003021"/>
<dbReference type="CDD" id="cd17752">
    <property type="entry name" value="BRCT_RFC1"/>
    <property type="match status" value="1"/>
</dbReference>
<dbReference type="Proteomes" id="UP000013776">
    <property type="component" value="Unassembled WGS sequence"/>
</dbReference>
<dbReference type="AlphaFoldDB" id="R4XI90"/>
<evidence type="ECO:0000256" key="10">
    <source>
        <dbReference type="PIRNR" id="PIRNR036578"/>
    </source>
</evidence>
<dbReference type="GO" id="GO:0005663">
    <property type="term" value="C:DNA replication factor C complex"/>
    <property type="evidence" value="ECO:0007669"/>
    <property type="project" value="InterPro"/>
</dbReference>
<evidence type="ECO:0000256" key="2">
    <source>
        <dbReference type="ARBA" id="ARBA00006116"/>
    </source>
</evidence>
<dbReference type="EMBL" id="CAHR02000123">
    <property type="protein sequence ID" value="CCG83102.1"/>
    <property type="molecule type" value="Genomic_DNA"/>
</dbReference>
<keyword evidence="8" id="KW-0238">DNA-binding</keyword>
<dbReference type="InterPro" id="IPR001357">
    <property type="entry name" value="BRCT_dom"/>
</dbReference>
<dbReference type="InterPro" id="IPR027417">
    <property type="entry name" value="P-loop_NTPase"/>
</dbReference>
<dbReference type="Gene3D" id="3.40.50.10190">
    <property type="entry name" value="BRCT domain"/>
    <property type="match status" value="1"/>
</dbReference>
<dbReference type="eggNOG" id="KOG1968">
    <property type="taxonomic scope" value="Eukaryota"/>
</dbReference>
<dbReference type="InterPro" id="IPR003593">
    <property type="entry name" value="AAA+_ATPase"/>
</dbReference>
<comment type="caution">
    <text evidence="13">The sequence shown here is derived from an EMBL/GenBank/DDBJ whole genome shotgun (WGS) entry which is preliminary data.</text>
</comment>
<dbReference type="GO" id="GO:0016887">
    <property type="term" value="F:ATP hydrolysis activity"/>
    <property type="evidence" value="ECO:0007669"/>
    <property type="project" value="InterPro"/>
</dbReference>
<dbReference type="Pfam" id="PF08519">
    <property type="entry name" value="RFC1"/>
    <property type="match status" value="1"/>
</dbReference>
<sequence>MSDIRNFFNAKAGSQVQPRTKEKRQPVKKRIITDSDDDDEFVPVQEPTTKKPTTNKSKKSETNVKDEDPVDPEDFFGDEKINKLPPKRSTRAKVVKKEEAEEYGEMDLDDADLEMLDSQEAPISKKRSSTASPRKTAVKSEDSDAPNERKRKALPDSGKTDEKPLTSQLKSPSKKKVKLEVDDLDKTAPPEPQTKSTPKKAPAKVKAATVSAGGTTNGLLDSIPAVPLPEPGEPVKFQFGQAIPGASAPGSKEIPEGAEGCLSGLTFVFTGILQSLERTEAQDLVKRYGGKVTTAPSKNTSFVVLGEQAGPKKIEKIGQLGVKVIDEDGLLKMIAIMPAQGGDSAAAQKAVEKRVAEEKKALDMAKEFEKTEAKQKKENAAKTKEAQASGAQIKVISATDQLWTTKYAPSTMKDVIGNKANVERLARFLDDWPKNLKANFKKAGPEGLGLYRAVLLSGSPGIGKTTSAHLVAKLAGYDILEFNASDTRSKKLLEEGLKGVVNNTSLNGYFGAEGHEVDVGKKRLVLIMDEVDGMSAGDRGGVGALNAVIKKTTIPIICICNDRSSQKLKPLDRTTFDLKFSKPTKEQVRSRIMSIAFREGLKINPQAIDQLVDGTGSDIRQIINLLSTYRLTTASMDQDQGKAGAKSAEKHVILKPWDIVGKLLNGAIYHERSKVTLNEKIELYFNDHDLSYLMVQENYLNTTPDRARAAGGPREQALKRLQLVSKAAGAISDGDLVDSMIRGQQQWSLMPVHGVFSCVRPGSFVAGAGGRYSFTSVLGNLSRLNKANRLLREVRAHLRLKISGDRQEIRRDYLPALFDRLPRTLAEVGPDAIPRIIGTMDDYLLTRDDWDALLELGLGGNDRAEVEARISSATKAAFTRAYNKVSHPTAFLPAQAGPPPKKLKAGEVPDFEDAVDLSGDEEAVEEKEGRGDNADQQEEEEDALDLKNDKFIQAPKNKKQAATAAKKKTKKK</sequence>
<evidence type="ECO:0000256" key="6">
    <source>
        <dbReference type="ARBA" id="ARBA00022741"/>
    </source>
</evidence>
<name>R4XI90_TAPDE</name>
<dbReference type="Pfam" id="PF25361">
    <property type="entry name" value="AAA_lid_RFC1"/>
    <property type="match status" value="1"/>
</dbReference>
<evidence type="ECO:0000256" key="8">
    <source>
        <dbReference type="ARBA" id="ARBA00023125"/>
    </source>
</evidence>
<evidence type="ECO:0000256" key="7">
    <source>
        <dbReference type="ARBA" id="ARBA00022840"/>
    </source>
</evidence>
<dbReference type="FunFam" id="1.10.8.60:FF:000021">
    <property type="entry name" value="Replication factor C subunit 1"/>
    <property type="match status" value="1"/>
</dbReference>
<keyword evidence="4" id="KW-0597">Phosphoprotein</keyword>
<dbReference type="OrthoDB" id="446168at2759"/>
<feature type="compositionally biased region" description="Low complexity" evidence="11">
    <location>
        <begin position="46"/>
        <end position="55"/>
    </location>
</feature>
<dbReference type="PANTHER" id="PTHR23389:SF6">
    <property type="entry name" value="REPLICATION FACTOR C SUBUNIT 1"/>
    <property type="match status" value="1"/>
</dbReference>
<protein>
    <recommendedName>
        <fullName evidence="3 10">Replication factor C subunit 1</fullName>
    </recommendedName>
</protein>
<feature type="compositionally biased region" description="Basic and acidic residues" evidence="11">
    <location>
        <begin position="138"/>
        <end position="148"/>
    </location>
</feature>
<evidence type="ECO:0000256" key="9">
    <source>
        <dbReference type="ARBA" id="ARBA00023242"/>
    </source>
</evidence>
<dbReference type="GO" id="GO:1902983">
    <property type="term" value="P:DNA strand elongation involved in mitotic DNA replication"/>
    <property type="evidence" value="ECO:0007669"/>
    <property type="project" value="UniProtKB-ARBA"/>
</dbReference>
<evidence type="ECO:0000256" key="3">
    <source>
        <dbReference type="ARBA" id="ARBA00020401"/>
    </source>
</evidence>
<dbReference type="SUPFAM" id="SSF52113">
    <property type="entry name" value="BRCT domain"/>
    <property type="match status" value="1"/>
</dbReference>
<comment type="subcellular location">
    <subcellularLocation>
        <location evidence="1 10">Nucleus</location>
    </subcellularLocation>
</comment>
<dbReference type="GO" id="GO:0003689">
    <property type="term" value="F:DNA clamp loader activity"/>
    <property type="evidence" value="ECO:0007669"/>
    <property type="project" value="UniProtKB-UniRule"/>
</dbReference>
<comment type="similarity">
    <text evidence="2 10">Belongs to the activator 1 large subunit family.</text>
</comment>
<dbReference type="PANTHER" id="PTHR23389">
    <property type="entry name" value="CHROMOSOME TRANSMISSION FIDELITY FACTOR 18"/>
    <property type="match status" value="1"/>
</dbReference>
<dbReference type="GO" id="GO:0005634">
    <property type="term" value="C:nucleus"/>
    <property type="evidence" value="ECO:0007669"/>
    <property type="project" value="UniProtKB-SubCell"/>
</dbReference>
<feature type="compositionally biased region" description="Basic and acidic residues" evidence="11">
    <location>
        <begin position="178"/>
        <end position="188"/>
    </location>
</feature>
<dbReference type="FunFam" id="1.20.272.10:FF:000005">
    <property type="entry name" value="Replication factor C subunit 1"/>
    <property type="match status" value="1"/>
</dbReference>
<dbReference type="GO" id="GO:0070914">
    <property type="term" value="P:UV-damage excision repair"/>
    <property type="evidence" value="ECO:0007669"/>
    <property type="project" value="UniProtKB-ARBA"/>
</dbReference>
<dbReference type="Pfam" id="PF00004">
    <property type="entry name" value="AAA"/>
    <property type="match status" value="1"/>
</dbReference>
<feature type="region of interest" description="Disordered" evidence="11">
    <location>
        <begin position="918"/>
        <end position="972"/>
    </location>
</feature>
<dbReference type="Gene3D" id="1.10.8.60">
    <property type="match status" value="1"/>
</dbReference>
<evidence type="ECO:0000313" key="14">
    <source>
        <dbReference type="Proteomes" id="UP000013776"/>
    </source>
</evidence>
<keyword evidence="6 10" id="KW-0547">Nucleotide-binding</keyword>
<dbReference type="Gene3D" id="3.40.50.300">
    <property type="entry name" value="P-loop containing nucleotide triphosphate hydrolases"/>
    <property type="match status" value="1"/>
</dbReference>
<dbReference type="Gene3D" id="1.20.272.10">
    <property type="match status" value="1"/>
</dbReference>
<dbReference type="PROSITE" id="PS50172">
    <property type="entry name" value="BRCT"/>
    <property type="match status" value="1"/>
</dbReference>
<dbReference type="InterPro" id="IPR008921">
    <property type="entry name" value="DNA_pol3_clamp-load_cplx_C"/>
</dbReference>
<feature type="compositionally biased region" description="Basic residues" evidence="11">
    <location>
        <begin position="85"/>
        <end position="94"/>
    </location>
</feature>
<reference evidence="13 14" key="1">
    <citation type="journal article" date="2013" name="MBio">
        <title>Genome sequencing of the plant pathogen Taphrina deformans, the causal agent of peach leaf curl.</title>
        <authorList>
            <person name="Cisse O.H."/>
            <person name="Almeida J.M.G.C.F."/>
            <person name="Fonseca A."/>
            <person name="Kumar A.A."/>
            <person name="Salojaervi J."/>
            <person name="Overmyer K."/>
            <person name="Hauser P.M."/>
            <person name="Pagni M."/>
        </authorList>
    </citation>
    <scope>NUCLEOTIDE SEQUENCE [LARGE SCALE GENOMIC DNA]</scope>
    <source>
        <strain evidence="14">PYCC 5710 / ATCC 11124 / CBS 356.35 / IMI 108563 / JCM 9778 / NBRC 8474</strain>
    </source>
</reference>
<evidence type="ECO:0000256" key="5">
    <source>
        <dbReference type="ARBA" id="ARBA00022705"/>
    </source>
</evidence>
<dbReference type="FunFam" id="3.40.50.10190:FF:000001">
    <property type="entry name" value="Replication factor C subunit 1"/>
    <property type="match status" value="1"/>
</dbReference>
<dbReference type="InterPro" id="IPR013725">
    <property type="entry name" value="DNA_replication_fac_RFC1_C"/>
</dbReference>
<dbReference type="SUPFAM" id="SSF48019">
    <property type="entry name" value="post-AAA+ oligomerization domain-like"/>
    <property type="match status" value="1"/>
</dbReference>
<dbReference type="STRING" id="1097556.R4XI90"/>
<proteinExistence type="inferred from homology"/>
<keyword evidence="14" id="KW-1185">Reference proteome</keyword>
<dbReference type="InterPro" id="IPR012178">
    <property type="entry name" value="RFC1"/>
</dbReference>
<dbReference type="Pfam" id="PF00533">
    <property type="entry name" value="BRCT"/>
    <property type="match status" value="1"/>
</dbReference>
<dbReference type="PIRSF" id="PIRSF036578">
    <property type="entry name" value="RFC1"/>
    <property type="match status" value="1"/>
</dbReference>